<proteinExistence type="predicted"/>
<dbReference type="AlphaFoldDB" id="A0A6J4RH63"/>
<feature type="compositionally biased region" description="Basic and acidic residues" evidence="1">
    <location>
        <begin position="1"/>
        <end position="12"/>
    </location>
</feature>
<dbReference type="Gene3D" id="3.30.2310.20">
    <property type="entry name" value="RelE-like"/>
    <property type="match status" value="1"/>
</dbReference>
<accession>A0A6J4RH63</accession>
<sequence>MIRSFANKETERLFGGGKSHAVPPQLREKALAKLLSVDIATDVRELEAPPSNRLHKLGGKREGQWSISINKQYRVCFGFEGGDAYEVEIVDYH</sequence>
<gene>
    <name evidence="2" type="ORF">AVDCRST_MAG25-1831</name>
</gene>
<dbReference type="PANTHER" id="PTHR40266:SF2">
    <property type="entry name" value="TOXIN HIGB-1"/>
    <property type="match status" value="1"/>
</dbReference>
<evidence type="ECO:0000256" key="1">
    <source>
        <dbReference type="SAM" id="MobiDB-lite"/>
    </source>
</evidence>
<name>A0A6J4RH63_9ACTN</name>
<evidence type="ECO:0000313" key="2">
    <source>
        <dbReference type="EMBL" id="CAA9468724.1"/>
    </source>
</evidence>
<dbReference type="PANTHER" id="PTHR40266">
    <property type="entry name" value="TOXIN HIGB-1"/>
    <property type="match status" value="1"/>
</dbReference>
<dbReference type="InterPro" id="IPR035093">
    <property type="entry name" value="RelE/ParE_toxin_dom_sf"/>
</dbReference>
<dbReference type="Pfam" id="PF05015">
    <property type="entry name" value="HigB-like_toxin"/>
    <property type="match status" value="1"/>
</dbReference>
<dbReference type="InterPro" id="IPR007711">
    <property type="entry name" value="HigB-1"/>
</dbReference>
<reference evidence="2" key="1">
    <citation type="submission" date="2020-02" db="EMBL/GenBank/DDBJ databases">
        <authorList>
            <person name="Meier V. D."/>
        </authorList>
    </citation>
    <scope>NUCLEOTIDE SEQUENCE</scope>
    <source>
        <strain evidence="2">AVDCRST_MAG25</strain>
    </source>
</reference>
<protein>
    <recommendedName>
        <fullName evidence="3">Toxin HigB</fullName>
    </recommendedName>
</protein>
<feature type="region of interest" description="Disordered" evidence="1">
    <location>
        <begin position="1"/>
        <end position="21"/>
    </location>
</feature>
<dbReference type="SUPFAM" id="SSF143011">
    <property type="entry name" value="RelE-like"/>
    <property type="match status" value="1"/>
</dbReference>
<organism evidence="2">
    <name type="scientific">uncultured Rubrobacteraceae bacterium</name>
    <dbReference type="NCBI Taxonomy" id="349277"/>
    <lineage>
        <taxon>Bacteria</taxon>
        <taxon>Bacillati</taxon>
        <taxon>Actinomycetota</taxon>
        <taxon>Rubrobacteria</taxon>
        <taxon>Rubrobacterales</taxon>
        <taxon>Rubrobacteraceae</taxon>
        <taxon>environmental samples</taxon>
    </lineage>
</organism>
<dbReference type="EMBL" id="CADCVI010000110">
    <property type="protein sequence ID" value="CAA9468724.1"/>
    <property type="molecule type" value="Genomic_DNA"/>
</dbReference>
<evidence type="ECO:0008006" key="3">
    <source>
        <dbReference type="Google" id="ProtNLM"/>
    </source>
</evidence>